<proteinExistence type="predicted"/>
<reference evidence="1" key="1">
    <citation type="submission" date="2014-11" db="EMBL/GenBank/DDBJ databases">
        <authorList>
            <person name="Amaro Gonzalez C."/>
        </authorList>
    </citation>
    <scope>NUCLEOTIDE SEQUENCE</scope>
</reference>
<name>A0A0E9PTP2_ANGAN</name>
<sequence length="38" mass="4498">MMSHQSKVLFYVQHIYSYNPVTYVVNVIVIIFQTNSHP</sequence>
<dbReference type="AlphaFoldDB" id="A0A0E9PTP2"/>
<evidence type="ECO:0000313" key="1">
    <source>
        <dbReference type="EMBL" id="JAH07657.1"/>
    </source>
</evidence>
<protein>
    <submittedName>
        <fullName evidence="1">Uncharacterized protein</fullName>
    </submittedName>
</protein>
<accession>A0A0E9PTP2</accession>
<organism evidence="1">
    <name type="scientific">Anguilla anguilla</name>
    <name type="common">European freshwater eel</name>
    <name type="synonym">Muraena anguilla</name>
    <dbReference type="NCBI Taxonomy" id="7936"/>
    <lineage>
        <taxon>Eukaryota</taxon>
        <taxon>Metazoa</taxon>
        <taxon>Chordata</taxon>
        <taxon>Craniata</taxon>
        <taxon>Vertebrata</taxon>
        <taxon>Euteleostomi</taxon>
        <taxon>Actinopterygii</taxon>
        <taxon>Neopterygii</taxon>
        <taxon>Teleostei</taxon>
        <taxon>Anguilliformes</taxon>
        <taxon>Anguillidae</taxon>
        <taxon>Anguilla</taxon>
    </lineage>
</organism>
<reference evidence="1" key="2">
    <citation type="journal article" date="2015" name="Fish Shellfish Immunol.">
        <title>Early steps in the European eel (Anguilla anguilla)-Vibrio vulnificus interaction in the gills: Role of the RtxA13 toxin.</title>
        <authorList>
            <person name="Callol A."/>
            <person name="Pajuelo D."/>
            <person name="Ebbesson L."/>
            <person name="Teles M."/>
            <person name="MacKenzie S."/>
            <person name="Amaro C."/>
        </authorList>
    </citation>
    <scope>NUCLEOTIDE SEQUENCE</scope>
</reference>
<dbReference type="EMBL" id="GBXM01100920">
    <property type="protein sequence ID" value="JAH07657.1"/>
    <property type="molecule type" value="Transcribed_RNA"/>
</dbReference>